<evidence type="ECO:0000256" key="4">
    <source>
        <dbReference type="ARBA" id="ARBA00022723"/>
    </source>
</evidence>
<feature type="binding site" evidence="8">
    <location>
        <position position="218"/>
    </location>
    <ligand>
        <name>allantoate</name>
        <dbReference type="ChEBI" id="CHEBI:17536"/>
    </ligand>
</feature>
<dbReference type="NCBIfam" id="TIGR01879">
    <property type="entry name" value="hydantase"/>
    <property type="match status" value="1"/>
</dbReference>
<dbReference type="PIRSF" id="PIRSF001235">
    <property type="entry name" value="Amidase_carbamoylase"/>
    <property type="match status" value="1"/>
</dbReference>
<dbReference type="Gene3D" id="3.40.630.10">
    <property type="entry name" value="Zn peptidases"/>
    <property type="match status" value="1"/>
</dbReference>
<comment type="cofactor">
    <cofactor evidence="1">
        <name>Mn(2+)</name>
        <dbReference type="ChEBI" id="CHEBI:29035"/>
    </cofactor>
</comment>
<dbReference type="InterPro" id="IPR036264">
    <property type="entry name" value="Bact_exopeptidase_dim_dom"/>
</dbReference>
<feature type="binding site" evidence="7">
    <location>
        <position position="94"/>
    </location>
    <ligand>
        <name>Zn(2+)</name>
        <dbReference type="ChEBI" id="CHEBI:29105"/>
        <label>1</label>
    </ligand>
</feature>
<feature type="binding site" evidence="7">
    <location>
        <position position="83"/>
    </location>
    <ligand>
        <name>Zn(2+)</name>
        <dbReference type="ChEBI" id="CHEBI:29105"/>
        <label>1</label>
    </ligand>
</feature>
<feature type="binding site" evidence="7">
    <location>
        <position position="383"/>
    </location>
    <ligand>
        <name>Zn(2+)</name>
        <dbReference type="ChEBI" id="CHEBI:29105"/>
        <label>2</label>
    </ligand>
</feature>
<dbReference type="NCBIfam" id="NF006771">
    <property type="entry name" value="PRK09290.1-5"/>
    <property type="match status" value="1"/>
</dbReference>
<dbReference type="PANTHER" id="PTHR32494">
    <property type="entry name" value="ALLANTOATE DEIMINASE-RELATED"/>
    <property type="match status" value="1"/>
</dbReference>
<dbReference type="Proteomes" id="UP000262073">
    <property type="component" value="Chromosome"/>
</dbReference>
<dbReference type="PANTHER" id="PTHR32494:SF19">
    <property type="entry name" value="ALLANTOATE DEIMINASE-RELATED"/>
    <property type="match status" value="1"/>
</dbReference>
<feature type="binding site" evidence="7">
    <location>
        <position position="94"/>
    </location>
    <ligand>
        <name>Zn(2+)</name>
        <dbReference type="ChEBI" id="CHEBI:29105"/>
        <label>2</label>
    </ligand>
</feature>
<dbReference type="AlphaFoldDB" id="A0A346NKY2"/>
<keyword evidence="6" id="KW-0464">Manganese</keyword>
<evidence type="ECO:0000256" key="8">
    <source>
        <dbReference type="PIRSR" id="PIRSR001235-2"/>
    </source>
</evidence>
<evidence type="ECO:0000259" key="9">
    <source>
        <dbReference type="Pfam" id="PF07687"/>
    </source>
</evidence>
<name>A0A346NKY2_9ALTE</name>
<feature type="binding site" evidence="8">
    <location>
        <position position="289"/>
    </location>
    <ligand>
        <name>allantoate</name>
        <dbReference type="ChEBI" id="CHEBI:17536"/>
    </ligand>
</feature>
<feature type="binding site" evidence="8">
    <location>
        <position position="276"/>
    </location>
    <ligand>
        <name>allantoate</name>
        <dbReference type="ChEBI" id="CHEBI:17536"/>
    </ligand>
</feature>
<reference evidence="10 11" key="1">
    <citation type="submission" date="2018-08" db="EMBL/GenBank/DDBJ databases">
        <title>Salinimonas sediminis sp. nov., a piezophilic bacterium isolated from a deep-sea sediment sample from the New Britain Trench.</title>
        <authorList>
            <person name="Cao J."/>
        </authorList>
    </citation>
    <scope>NUCLEOTIDE SEQUENCE [LARGE SCALE GENOMIC DNA]</scope>
    <source>
        <strain evidence="10 11">N102</strain>
    </source>
</reference>
<proteinExistence type="inferred from homology"/>
<evidence type="ECO:0000256" key="6">
    <source>
        <dbReference type="ARBA" id="ARBA00023211"/>
    </source>
</evidence>
<keyword evidence="7" id="KW-0862">Zinc</keyword>
<keyword evidence="11" id="KW-1185">Reference proteome</keyword>
<dbReference type="EMBL" id="CP031769">
    <property type="protein sequence ID" value="AXR06189.1"/>
    <property type="molecule type" value="Genomic_DNA"/>
</dbReference>
<dbReference type="GO" id="GO:0016813">
    <property type="term" value="F:hydrolase activity, acting on carbon-nitrogen (but not peptide) bonds, in linear amidines"/>
    <property type="evidence" value="ECO:0007669"/>
    <property type="project" value="InterPro"/>
</dbReference>
<evidence type="ECO:0000256" key="7">
    <source>
        <dbReference type="PIRSR" id="PIRSR001235-1"/>
    </source>
</evidence>
<evidence type="ECO:0000256" key="2">
    <source>
        <dbReference type="ARBA" id="ARBA00006153"/>
    </source>
</evidence>
<dbReference type="CDD" id="cd03884">
    <property type="entry name" value="M20_bAS"/>
    <property type="match status" value="1"/>
</dbReference>
<evidence type="ECO:0000313" key="11">
    <source>
        <dbReference type="Proteomes" id="UP000262073"/>
    </source>
</evidence>
<accession>A0A346NKY2</accession>
<dbReference type="NCBIfam" id="NF006775">
    <property type="entry name" value="PRK09290.2-5"/>
    <property type="match status" value="1"/>
</dbReference>
<keyword evidence="4 7" id="KW-0479">Metal-binding</keyword>
<dbReference type="Gene3D" id="3.30.70.360">
    <property type="match status" value="1"/>
</dbReference>
<dbReference type="InterPro" id="IPR011650">
    <property type="entry name" value="Peptidase_M20_dimer"/>
</dbReference>
<dbReference type="GO" id="GO:0046872">
    <property type="term" value="F:metal ion binding"/>
    <property type="evidence" value="ECO:0007669"/>
    <property type="project" value="UniProtKB-KW"/>
</dbReference>
<organism evidence="10 11">
    <name type="scientific">Salinimonas sediminis</name>
    <dbReference type="NCBI Taxonomy" id="2303538"/>
    <lineage>
        <taxon>Bacteria</taxon>
        <taxon>Pseudomonadati</taxon>
        <taxon>Pseudomonadota</taxon>
        <taxon>Gammaproteobacteria</taxon>
        <taxon>Alteromonadales</taxon>
        <taxon>Alteromonadaceae</taxon>
        <taxon>Alteromonas/Salinimonas group</taxon>
        <taxon>Salinimonas</taxon>
    </lineage>
</organism>
<dbReference type="RefSeq" id="WP_108566259.1">
    <property type="nucleotide sequence ID" value="NZ_CP031769.1"/>
</dbReference>
<evidence type="ECO:0000256" key="5">
    <source>
        <dbReference type="ARBA" id="ARBA00022801"/>
    </source>
</evidence>
<dbReference type="InterPro" id="IPR002933">
    <property type="entry name" value="Peptidase_M20"/>
</dbReference>
<dbReference type="SUPFAM" id="SSF53187">
    <property type="entry name" value="Zn-dependent exopeptidases"/>
    <property type="match status" value="1"/>
</dbReference>
<sequence>MSAFKTQAEQVMQQLQELGTISQSPQYLDRRYLTAEHASANQLVANWMHQAGMQTWQDAAANLWGRLASSAVPDAPRLILGSHLDTVPNGGKYDGMLGVLAPIAVAQLLAQQAISLPFHLDIVGFGDEEGSRFGSTLLGSRALVGNWPADWAELTDENNITLAQAMQNAGLDFTQVHQAAISNENLLGYIELHIEQGPVLEHENLPVGIVSAIAGARRFEFTVTGMAGHAGTVPMPLRQDALAAASEMILAVEALAVKNQVVATVGRINNKPNGVNVIAGQSQFSLDIRSASDAQRDEALEHIMLAMEDIAQRRGVQLHHQQTHEADAVSCDPSLQSYLRDAVEQNGIRPFTLPSGAGHDAMAMAHLCPVAMLFTRCDKGISHHPAEAITTADIEVSLQVLFDTIMAVAEPTKQKEVM</sequence>
<dbReference type="OrthoDB" id="9808195at2"/>
<evidence type="ECO:0000313" key="10">
    <source>
        <dbReference type="EMBL" id="AXR06189.1"/>
    </source>
</evidence>
<dbReference type="SUPFAM" id="SSF55031">
    <property type="entry name" value="Bacterial exopeptidase dimerisation domain"/>
    <property type="match status" value="1"/>
</dbReference>
<feature type="binding site" evidence="7">
    <location>
        <position position="129"/>
    </location>
    <ligand>
        <name>Zn(2+)</name>
        <dbReference type="ChEBI" id="CHEBI:29105"/>
        <label>2</label>
    </ligand>
</feature>
<dbReference type="InterPro" id="IPR010158">
    <property type="entry name" value="Amidase_Cbmase"/>
</dbReference>
<comment type="similarity">
    <text evidence="2">Belongs to the peptidase M20 family.</text>
</comment>
<gene>
    <name evidence="10" type="ORF">D0Y50_07310</name>
</gene>
<dbReference type="Pfam" id="PF07687">
    <property type="entry name" value="M20_dimer"/>
    <property type="match status" value="1"/>
</dbReference>
<dbReference type="KEGG" id="salm:D0Y50_07310"/>
<feature type="domain" description="Peptidase M20 dimerisation" evidence="9">
    <location>
        <begin position="215"/>
        <end position="311"/>
    </location>
</feature>
<evidence type="ECO:0000256" key="1">
    <source>
        <dbReference type="ARBA" id="ARBA00001936"/>
    </source>
</evidence>
<comment type="cofactor">
    <cofactor evidence="7">
        <name>Zn(2+)</name>
        <dbReference type="ChEBI" id="CHEBI:29105"/>
    </cofactor>
    <text evidence="7">Binds 2 Zn(2+) ions per subunit.</text>
</comment>
<dbReference type="Pfam" id="PF01546">
    <property type="entry name" value="Peptidase_M20"/>
    <property type="match status" value="1"/>
</dbReference>
<protein>
    <submittedName>
        <fullName evidence="10">Allantoate amidohydrolase</fullName>
    </submittedName>
</protein>
<comment type="subunit">
    <text evidence="3">Homodimer.</text>
</comment>
<keyword evidence="5 10" id="KW-0378">Hydrolase</keyword>
<feature type="binding site" evidence="7">
    <location>
        <position position="193"/>
    </location>
    <ligand>
        <name>Zn(2+)</name>
        <dbReference type="ChEBI" id="CHEBI:29105"/>
        <label>1</label>
    </ligand>
</feature>
<evidence type="ECO:0000256" key="3">
    <source>
        <dbReference type="ARBA" id="ARBA00011738"/>
    </source>
</evidence>